<dbReference type="GO" id="GO:0006412">
    <property type="term" value="P:translation"/>
    <property type="evidence" value="ECO:0007669"/>
    <property type="project" value="UniProtKB-UniRule"/>
</dbReference>
<feature type="compositionally biased region" description="Basic and acidic residues" evidence="6">
    <location>
        <begin position="210"/>
        <end position="230"/>
    </location>
</feature>
<protein>
    <recommendedName>
        <fullName evidence="5">Large ribosomal subunit protein bL25</fullName>
    </recommendedName>
    <alternativeName>
        <fullName evidence="5">General stress protein CTC</fullName>
    </alternativeName>
</protein>
<comment type="function">
    <text evidence="5">This is one of the proteins that binds to the 5S RNA in the ribosome where it forms part of the central protuberance.</text>
</comment>
<dbReference type="InterPro" id="IPR020930">
    <property type="entry name" value="Ribosomal_uL5_bac-type"/>
</dbReference>
<feature type="domain" description="Large ribosomal subunit protein bL25 beta" evidence="8">
    <location>
        <begin position="101"/>
        <end position="184"/>
    </location>
</feature>
<dbReference type="EMBL" id="PEWZ01000080">
    <property type="protein sequence ID" value="PIU35127.1"/>
    <property type="molecule type" value="Genomic_DNA"/>
</dbReference>
<evidence type="ECO:0000313" key="10">
    <source>
        <dbReference type="Proteomes" id="UP000229502"/>
    </source>
</evidence>
<dbReference type="InterPro" id="IPR020056">
    <property type="entry name" value="Rbsml_bL25/Gln-tRNA_synth_N"/>
</dbReference>
<sequence>MQEIKLKALKREIRGRKVKQLRSKGLIPANVYGKKVKSQAVSLDKEEFEKVYKKAGETEVVGLLVEGEKEERPILIQNLQVHPVTDEPLHVDLRQIILTEKITAQIPVEISGEAPAAQQKLGILIQTVSEIEVEALPMELPEKFVIDVSGLAKVDDEVKVKDMVIDRSKVKLAVEDDLVVAKIEPLAAEEVAPPPAEETPVEGEAPADASGEKPAEEATKEAETSQEKSE</sequence>
<name>A0A2M6YRB7_9BACT</name>
<dbReference type="InterPro" id="IPR029751">
    <property type="entry name" value="Ribosomal_L25_dom"/>
</dbReference>
<dbReference type="Pfam" id="PF14693">
    <property type="entry name" value="Ribosomal_TL5_C"/>
    <property type="match status" value="1"/>
</dbReference>
<dbReference type="PANTHER" id="PTHR33284">
    <property type="entry name" value="RIBOSOMAL PROTEIN L25/GLN-TRNA SYNTHETASE, ANTI-CODON-BINDING DOMAIN-CONTAINING PROTEIN"/>
    <property type="match status" value="1"/>
</dbReference>
<dbReference type="Gene3D" id="2.40.240.10">
    <property type="entry name" value="Ribosomal Protein L25, Chain P"/>
    <property type="match status" value="1"/>
</dbReference>
<dbReference type="SUPFAM" id="SSF50715">
    <property type="entry name" value="Ribosomal protein L25-like"/>
    <property type="match status" value="1"/>
</dbReference>
<evidence type="ECO:0000256" key="2">
    <source>
        <dbReference type="ARBA" id="ARBA00022884"/>
    </source>
</evidence>
<feature type="domain" description="Large ribosomal subunit protein bL25 L25" evidence="7">
    <location>
        <begin position="6"/>
        <end position="93"/>
    </location>
</feature>
<comment type="similarity">
    <text evidence="5">Belongs to the bacterial ribosomal protein bL25 family. CTC subfamily.</text>
</comment>
<dbReference type="InterPro" id="IPR020057">
    <property type="entry name" value="Ribosomal_bL25_b-dom"/>
</dbReference>
<keyword evidence="2 5" id="KW-0694">RNA-binding</keyword>
<evidence type="ECO:0000259" key="7">
    <source>
        <dbReference type="Pfam" id="PF01386"/>
    </source>
</evidence>
<keyword evidence="4 5" id="KW-0687">Ribonucleoprotein</keyword>
<keyword evidence="1 5" id="KW-0699">rRNA-binding</keyword>
<dbReference type="NCBIfam" id="TIGR00731">
    <property type="entry name" value="bL25_bact_ctc"/>
    <property type="match status" value="1"/>
</dbReference>
<dbReference type="HAMAP" id="MF_01334">
    <property type="entry name" value="Ribosomal_bL25_CTC"/>
    <property type="match status" value="1"/>
</dbReference>
<dbReference type="Gene3D" id="2.170.120.20">
    <property type="entry name" value="Ribosomal protein L25, beta domain"/>
    <property type="match status" value="1"/>
</dbReference>
<evidence type="ECO:0000256" key="1">
    <source>
        <dbReference type="ARBA" id="ARBA00022730"/>
    </source>
</evidence>
<dbReference type="InterPro" id="IPR037121">
    <property type="entry name" value="Ribosomal_bL25_C"/>
</dbReference>
<comment type="subunit">
    <text evidence="5">Part of the 50S ribosomal subunit; part of the 5S rRNA/L5/L18/L25 subcomplex. Contacts the 5S rRNA. Binds to the 5S rRNA independently of L5 and L18.</text>
</comment>
<reference evidence="10" key="1">
    <citation type="submission" date="2017-09" db="EMBL/GenBank/DDBJ databases">
        <title>Depth-based differentiation of microbial function through sediment-hosted aquifers and enrichment of novel symbionts in the deep terrestrial subsurface.</title>
        <authorList>
            <person name="Probst A.J."/>
            <person name="Ladd B."/>
            <person name="Jarett J.K."/>
            <person name="Geller-Mcgrath D.E."/>
            <person name="Sieber C.M.K."/>
            <person name="Emerson J.B."/>
            <person name="Anantharaman K."/>
            <person name="Thomas B.C."/>
            <person name="Malmstrom R."/>
            <person name="Stieglmeier M."/>
            <person name="Klingl A."/>
            <person name="Woyke T."/>
            <person name="Ryan C.M."/>
            <person name="Banfield J.F."/>
        </authorList>
    </citation>
    <scope>NUCLEOTIDE SEQUENCE [LARGE SCALE GENOMIC DNA]</scope>
</reference>
<evidence type="ECO:0000256" key="5">
    <source>
        <dbReference type="HAMAP-Rule" id="MF_01334"/>
    </source>
</evidence>
<proteinExistence type="inferred from homology"/>
<gene>
    <name evidence="5" type="primary">rplY</name>
    <name evidence="5" type="synonym">ctc</name>
    <name evidence="9" type="ORF">COT03_01605</name>
</gene>
<dbReference type="Pfam" id="PF01386">
    <property type="entry name" value="Ribosomal_L25p"/>
    <property type="match status" value="1"/>
</dbReference>
<dbReference type="GO" id="GO:0003735">
    <property type="term" value="F:structural constituent of ribosome"/>
    <property type="evidence" value="ECO:0007669"/>
    <property type="project" value="InterPro"/>
</dbReference>
<dbReference type="InterPro" id="IPR001021">
    <property type="entry name" value="Ribosomal_bL25_long"/>
</dbReference>
<dbReference type="InterPro" id="IPR011035">
    <property type="entry name" value="Ribosomal_bL25/Gln-tRNA_synth"/>
</dbReference>
<comment type="caution">
    <text evidence="9">The sequence shown here is derived from an EMBL/GenBank/DDBJ whole genome shotgun (WGS) entry which is preliminary data.</text>
</comment>
<evidence type="ECO:0000256" key="3">
    <source>
        <dbReference type="ARBA" id="ARBA00022980"/>
    </source>
</evidence>
<keyword evidence="3 5" id="KW-0689">Ribosomal protein</keyword>
<dbReference type="GO" id="GO:0022625">
    <property type="term" value="C:cytosolic large ribosomal subunit"/>
    <property type="evidence" value="ECO:0007669"/>
    <property type="project" value="TreeGrafter"/>
</dbReference>
<dbReference type="Proteomes" id="UP000229502">
    <property type="component" value="Unassembled WGS sequence"/>
</dbReference>
<evidence type="ECO:0000313" key="9">
    <source>
        <dbReference type="EMBL" id="PIU35127.1"/>
    </source>
</evidence>
<evidence type="ECO:0000256" key="4">
    <source>
        <dbReference type="ARBA" id="ARBA00023274"/>
    </source>
</evidence>
<dbReference type="GO" id="GO:0008097">
    <property type="term" value="F:5S rRNA binding"/>
    <property type="evidence" value="ECO:0007669"/>
    <property type="project" value="InterPro"/>
</dbReference>
<evidence type="ECO:0000259" key="8">
    <source>
        <dbReference type="Pfam" id="PF14693"/>
    </source>
</evidence>
<organism evidence="9 10">
    <name type="scientific">Candidatus Shapirobacteria bacterium CG07_land_8_20_14_0_80_39_18</name>
    <dbReference type="NCBI Taxonomy" id="1974882"/>
    <lineage>
        <taxon>Bacteria</taxon>
        <taxon>Candidatus Shapironibacteriota</taxon>
    </lineage>
</organism>
<dbReference type="CDD" id="cd00495">
    <property type="entry name" value="Ribosomal_L25_TL5_CTC"/>
    <property type="match status" value="1"/>
</dbReference>
<evidence type="ECO:0000256" key="6">
    <source>
        <dbReference type="SAM" id="MobiDB-lite"/>
    </source>
</evidence>
<accession>A0A2M6YRB7</accession>
<dbReference type="PANTHER" id="PTHR33284:SF1">
    <property type="entry name" value="RIBOSOMAL PROTEIN L25_GLN-TRNA SYNTHETASE, ANTI-CODON-BINDING DOMAIN-CONTAINING PROTEIN"/>
    <property type="match status" value="1"/>
</dbReference>
<dbReference type="AlphaFoldDB" id="A0A2M6YRB7"/>
<feature type="region of interest" description="Disordered" evidence="6">
    <location>
        <begin position="186"/>
        <end position="230"/>
    </location>
</feature>